<evidence type="ECO:0000313" key="5">
    <source>
        <dbReference type="Proteomes" id="UP001632038"/>
    </source>
</evidence>
<dbReference type="GO" id="GO:0016787">
    <property type="term" value="F:hydrolase activity"/>
    <property type="evidence" value="ECO:0007669"/>
    <property type="project" value="UniProtKB-KW"/>
</dbReference>
<dbReference type="SUPFAM" id="SSF49785">
    <property type="entry name" value="Galactose-binding domain-like"/>
    <property type="match status" value="1"/>
</dbReference>
<evidence type="ECO:0000313" key="4">
    <source>
        <dbReference type="EMBL" id="KAL3641197.1"/>
    </source>
</evidence>
<dbReference type="Gene3D" id="2.60.120.260">
    <property type="entry name" value="Galactose-binding domain-like"/>
    <property type="match status" value="1"/>
</dbReference>
<dbReference type="Proteomes" id="UP001632038">
    <property type="component" value="Unassembled WGS sequence"/>
</dbReference>
<keyword evidence="1" id="KW-0378">Hydrolase</keyword>
<dbReference type="PANTHER" id="PTHR31490:SF2">
    <property type="entry name" value="GLYCOSYL HYDROLASE FAMILY 10 PROTEIN"/>
    <property type="match status" value="1"/>
</dbReference>
<dbReference type="InterPro" id="IPR044846">
    <property type="entry name" value="GH10"/>
</dbReference>
<proteinExistence type="predicted"/>
<keyword evidence="5" id="KW-1185">Reference proteome</keyword>
<comment type="caution">
    <text evidence="4">The sequence shown here is derived from an EMBL/GenBank/DDBJ whole genome shotgun (WGS) entry which is preliminary data.</text>
</comment>
<sequence length="181" mass="20304">MAKLINSNHMIYFVILLIIRGLQAYGVPYDNSFTIECLATPLSAQYGGGMVTNPELDEGLNGWTSFEDAKIAHVLSDDGNKFAVAYDRTHPMHSITQTFHLEQDKIYTFSAWVQVTDGEAQVRAVFKTNTGNEHAGWGLARKGCWKMMKGGLVAKISGPTQLYFETNRSVDVWVDCWVLYE</sequence>
<evidence type="ECO:0000256" key="2">
    <source>
        <dbReference type="SAM" id="SignalP"/>
    </source>
</evidence>
<protein>
    <recommendedName>
        <fullName evidence="3">CBM-cenC domain-containing protein</fullName>
    </recommendedName>
</protein>
<organism evidence="4 5">
    <name type="scientific">Castilleja foliolosa</name>
    <dbReference type="NCBI Taxonomy" id="1961234"/>
    <lineage>
        <taxon>Eukaryota</taxon>
        <taxon>Viridiplantae</taxon>
        <taxon>Streptophyta</taxon>
        <taxon>Embryophyta</taxon>
        <taxon>Tracheophyta</taxon>
        <taxon>Spermatophyta</taxon>
        <taxon>Magnoliopsida</taxon>
        <taxon>eudicotyledons</taxon>
        <taxon>Gunneridae</taxon>
        <taxon>Pentapetalae</taxon>
        <taxon>asterids</taxon>
        <taxon>lamiids</taxon>
        <taxon>Lamiales</taxon>
        <taxon>Orobanchaceae</taxon>
        <taxon>Pedicularideae</taxon>
        <taxon>Castillejinae</taxon>
        <taxon>Castilleja</taxon>
    </lineage>
</organism>
<keyword evidence="2" id="KW-0732">Signal</keyword>
<dbReference type="EMBL" id="JAVIJP010000017">
    <property type="protein sequence ID" value="KAL3641197.1"/>
    <property type="molecule type" value="Genomic_DNA"/>
</dbReference>
<gene>
    <name evidence="4" type="ORF">CASFOL_016165</name>
</gene>
<accession>A0ABD3DHQ6</accession>
<feature type="domain" description="CBM-cenC" evidence="3">
    <location>
        <begin position="50"/>
        <end position="165"/>
    </location>
</feature>
<evidence type="ECO:0000256" key="1">
    <source>
        <dbReference type="ARBA" id="ARBA00022801"/>
    </source>
</evidence>
<dbReference type="InterPro" id="IPR003305">
    <property type="entry name" value="CenC_carb-bd"/>
</dbReference>
<dbReference type="InterPro" id="IPR008979">
    <property type="entry name" value="Galactose-bd-like_sf"/>
</dbReference>
<dbReference type="AlphaFoldDB" id="A0ABD3DHQ6"/>
<reference evidence="5" key="1">
    <citation type="journal article" date="2024" name="IScience">
        <title>Strigolactones Initiate the Formation of Haustorium-like Structures in Castilleja.</title>
        <authorList>
            <person name="Buerger M."/>
            <person name="Peterson D."/>
            <person name="Chory J."/>
        </authorList>
    </citation>
    <scope>NUCLEOTIDE SEQUENCE [LARGE SCALE GENOMIC DNA]</scope>
</reference>
<dbReference type="PANTHER" id="PTHR31490">
    <property type="entry name" value="GLYCOSYL HYDROLASE"/>
    <property type="match status" value="1"/>
</dbReference>
<evidence type="ECO:0000259" key="3">
    <source>
        <dbReference type="Pfam" id="PF02018"/>
    </source>
</evidence>
<feature type="signal peptide" evidence="2">
    <location>
        <begin position="1"/>
        <end position="24"/>
    </location>
</feature>
<dbReference type="Pfam" id="PF02018">
    <property type="entry name" value="CBM_4_9"/>
    <property type="match status" value="1"/>
</dbReference>
<feature type="chain" id="PRO_5044890562" description="CBM-cenC domain-containing protein" evidence="2">
    <location>
        <begin position="25"/>
        <end position="181"/>
    </location>
</feature>
<name>A0ABD3DHQ6_9LAMI</name>